<dbReference type="PANTHER" id="PTHR30344">
    <property type="entry name" value="6-PHOSPHOGLUCONOLACTONASE-RELATED"/>
    <property type="match status" value="1"/>
</dbReference>
<dbReference type="GO" id="GO:0017057">
    <property type="term" value="F:6-phosphogluconolactonase activity"/>
    <property type="evidence" value="ECO:0007669"/>
    <property type="project" value="TreeGrafter"/>
</dbReference>
<keyword evidence="3" id="KW-0413">Isomerase</keyword>
<dbReference type="GO" id="GO:0016853">
    <property type="term" value="F:isomerase activity"/>
    <property type="evidence" value="ECO:0007669"/>
    <property type="project" value="UniProtKB-KW"/>
</dbReference>
<dbReference type="InterPro" id="IPR015943">
    <property type="entry name" value="WD40/YVTN_repeat-like_dom_sf"/>
</dbReference>
<keyword evidence="2" id="KW-0313">Glucose metabolism</keyword>
<keyword evidence="4" id="KW-1185">Reference proteome</keyword>
<dbReference type="GO" id="GO:0005829">
    <property type="term" value="C:cytosol"/>
    <property type="evidence" value="ECO:0007669"/>
    <property type="project" value="TreeGrafter"/>
</dbReference>
<keyword evidence="2" id="KW-0119">Carbohydrate metabolism</keyword>
<dbReference type="InterPro" id="IPR011048">
    <property type="entry name" value="Haem_d1_sf"/>
</dbReference>
<dbReference type="RefSeq" id="WP_091090507.1">
    <property type="nucleotide sequence ID" value="NZ_FNRD01000008.1"/>
</dbReference>
<name>A0A1H4DWD3_9FLAO</name>
<dbReference type="InterPro" id="IPR019405">
    <property type="entry name" value="Lactonase_7-beta_prop"/>
</dbReference>
<dbReference type="PANTHER" id="PTHR30344:SF1">
    <property type="entry name" value="6-PHOSPHOGLUCONOLACTONASE"/>
    <property type="match status" value="1"/>
</dbReference>
<dbReference type="SUPFAM" id="SSF51004">
    <property type="entry name" value="C-terminal (heme d1) domain of cytochrome cd1-nitrite reductase"/>
    <property type="match status" value="1"/>
</dbReference>
<comment type="similarity">
    <text evidence="1">Belongs to the cycloisomerase 2 family.</text>
</comment>
<dbReference type="Proteomes" id="UP000198951">
    <property type="component" value="Unassembled WGS sequence"/>
</dbReference>
<dbReference type="Gene3D" id="2.130.10.10">
    <property type="entry name" value="YVTN repeat-like/Quinoprotein amine dehydrogenase"/>
    <property type="match status" value="1"/>
</dbReference>
<dbReference type="Pfam" id="PF10282">
    <property type="entry name" value="Lactonase"/>
    <property type="match status" value="1"/>
</dbReference>
<evidence type="ECO:0000256" key="2">
    <source>
        <dbReference type="ARBA" id="ARBA00022526"/>
    </source>
</evidence>
<dbReference type="STRING" id="150146.SAMN05443667_108161"/>
<evidence type="ECO:0000256" key="1">
    <source>
        <dbReference type="ARBA" id="ARBA00005564"/>
    </source>
</evidence>
<dbReference type="OrthoDB" id="9790815at2"/>
<dbReference type="GO" id="GO:0006006">
    <property type="term" value="P:glucose metabolic process"/>
    <property type="evidence" value="ECO:0007669"/>
    <property type="project" value="UniProtKB-KW"/>
</dbReference>
<organism evidence="3 4">
    <name type="scientific">Flavobacterium gillisiae</name>
    <dbReference type="NCBI Taxonomy" id="150146"/>
    <lineage>
        <taxon>Bacteria</taxon>
        <taxon>Pseudomonadati</taxon>
        <taxon>Bacteroidota</taxon>
        <taxon>Flavobacteriia</taxon>
        <taxon>Flavobacteriales</taxon>
        <taxon>Flavobacteriaceae</taxon>
        <taxon>Flavobacterium</taxon>
    </lineage>
</organism>
<evidence type="ECO:0000313" key="3">
    <source>
        <dbReference type="EMBL" id="SEA77074.1"/>
    </source>
</evidence>
<protein>
    <submittedName>
        <fullName evidence="3">6-phosphogluconolactonase, cycloisomerase 2 family</fullName>
    </submittedName>
</protein>
<sequence>MKADKFSLIICLLFCLNLYSQKEYVFFGSYNWDKKIEGIYVYQLDTINGKLTKLTSVKDVLNPSYLTISPNGKYIYACTESKIPNAGSVSAYKFDSDNKSLTFINSQQSGGENPVYLNVHENGKWLVNVNYTDGSVSVYPILENGAIDSIAQNIKFIGGSINSKRQEKSHIHSAVFSPKFDCLFLTDLGADKIRVYPFYNSQKAPLNLEKSSLINTELGSGPRHFTFSPNGQFAYCIEEISGTICAFSYAENELKKIQRLETHSKNLKEGFESSDIHISPDGKFLYASNRGKENNIAIYTIAPNGFIELIGYQSTLGKHPRTFAIDQTGKFIIVTNVITQNVVVFRRNLETGLLKKVGKPVKIKNVSCVKTRIY</sequence>
<proteinExistence type="inferred from homology"/>
<reference evidence="4" key="1">
    <citation type="submission" date="2016-10" db="EMBL/GenBank/DDBJ databases">
        <authorList>
            <person name="Varghese N."/>
            <person name="Submissions S."/>
        </authorList>
    </citation>
    <scope>NUCLEOTIDE SEQUENCE [LARGE SCALE GENOMIC DNA]</scope>
    <source>
        <strain evidence="4">DSM 22376</strain>
    </source>
</reference>
<dbReference type="InterPro" id="IPR050282">
    <property type="entry name" value="Cycloisomerase_2"/>
</dbReference>
<accession>A0A1H4DWD3</accession>
<dbReference type="EMBL" id="FNRD01000008">
    <property type="protein sequence ID" value="SEA77074.1"/>
    <property type="molecule type" value="Genomic_DNA"/>
</dbReference>
<gene>
    <name evidence="3" type="ORF">SAMN05443667_108161</name>
</gene>
<dbReference type="AlphaFoldDB" id="A0A1H4DWD3"/>
<evidence type="ECO:0000313" key="4">
    <source>
        <dbReference type="Proteomes" id="UP000198951"/>
    </source>
</evidence>